<protein>
    <recommendedName>
        <fullName evidence="3">Lipoprotein</fullName>
    </recommendedName>
</protein>
<dbReference type="Proteomes" id="UP001144347">
    <property type="component" value="Unassembled WGS sequence"/>
</dbReference>
<reference evidence="1" key="1">
    <citation type="submission" date="2022-12" db="EMBL/GenBank/DDBJ databases">
        <title>Genome sequence of HCMS5-2.</title>
        <authorList>
            <person name="Woo H."/>
        </authorList>
    </citation>
    <scope>NUCLEOTIDE SEQUENCE</scope>
    <source>
        <strain evidence="1">HCMS5-2</strain>
    </source>
</reference>
<proteinExistence type="predicted"/>
<keyword evidence="2" id="KW-1185">Reference proteome</keyword>
<evidence type="ECO:0000313" key="2">
    <source>
        <dbReference type="Proteomes" id="UP001144347"/>
    </source>
</evidence>
<evidence type="ECO:0000313" key="1">
    <source>
        <dbReference type="EMBL" id="MCZ4244119.1"/>
    </source>
</evidence>
<name>A0ABT4L868_9SPHI</name>
<organism evidence="1 2">
    <name type="scientific">Pedobacter punctiformis</name>
    <dbReference type="NCBI Taxonomy" id="3004097"/>
    <lineage>
        <taxon>Bacteria</taxon>
        <taxon>Pseudomonadati</taxon>
        <taxon>Bacteroidota</taxon>
        <taxon>Sphingobacteriia</taxon>
        <taxon>Sphingobacteriales</taxon>
        <taxon>Sphingobacteriaceae</taxon>
        <taxon>Pedobacter</taxon>
    </lineage>
</organism>
<evidence type="ECO:0008006" key="3">
    <source>
        <dbReference type="Google" id="ProtNLM"/>
    </source>
</evidence>
<accession>A0ABT4L868</accession>
<dbReference type="EMBL" id="JAPWGM010000002">
    <property type="protein sequence ID" value="MCZ4244119.1"/>
    <property type="molecule type" value="Genomic_DNA"/>
</dbReference>
<sequence length="278" mass="32412">MASERENYILIETNRSMLKQIRIKNALMVVLLFSIVSCSSEQQKIVDLEKINTDFDVSKFYKDKLKLTNDIISTDIKKLKKEEVKKLMDYPMFIKDTLCYFKDVDNRLGGGIYIESKNDWMTKKLTPEKTFGYNYRTVSWNPERDTLAVLNKVPFPQLNMTESEDGDLVLVKASKSSKNIDTYNKLKDFLDKKYGKGKSIESERSHEQITGWATEKFIFQLKKFESEQEDILSFDSEEDKAAAKETVFDIDYLIFNRKYQKEIKKTGNSFGGINLANY</sequence>
<dbReference type="RefSeq" id="WP_269427184.1">
    <property type="nucleotide sequence ID" value="NZ_JAPWGM010000002.1"/>
</dbReference>
<comment type="caution">
    <text evidence="1">The sequence shown here is derived from an EMBL/GenBank/DDBJ whole genome shotgun (WGS) entry which is preliminary data.</text>
</comment>
<gene>
    <name evidence="1" type="ORF">O0955_08880</name>
</gene>